<accession>A0A1H9USR9</accession>
<keyword evidence="3 6" id="KW-0812">Transmembrane</keyword>
<evidence type="ECO:0000256" key="4">
    <source>
        <dbReference type="ARBA" id="ARBA00022989"/>
    </source>
</evidence>
<dbReference type="Pfam" id="PF01943">
    <property type="entry name" value="Polysacc_synt"/>
    <property type="match status" value="1"/>
</dbReference>
<feature type="transmembrane region" description="Helical" evidence="6">
    <location>
        <begin position="126"/>
        <end position="150"/>
    </location>
</feature>
<proteinExistence type="predicted"/>
<dbReference type="InterPro" id="IPR002797">
    <property type="entry name" value="Polysacc_synth"/>
</dbReference>
<feature type="transmembrane region" description="Helical" evidence="6">
    <location>
        <begin position="12"/>
        <end position="32"/>
    </location>
</feature>
<feature type="transmembrane region" description="Helical" evidence="6">
    <location>
        <begin position="183"/>
        <end position="204"/>
    </location>
</feature>
<dbReference type="PANTHER" id="PTHR30250:SF26">
    <property type="entry name" value="PSMA PROTEIN"/>
    <property type="match status" value="1"/>
</dbReference>
<keyword evidence="5 6" id="KW-0472">Membrane</keyword>
<keyword evidence="4 6" id="KW-1133">Transmembrane helix</keyword>
<feature type="transmembrane region" description="Helical" evidence="6">
    <location>
        <begin position="469"/>
        <end position="491"/>
    </location>
</feature>
<sequence length="513" mass="57578">MGSKKRIAINMIAQFITFIINVSINFVLTPYITKHVGKEVYGFVNLAFQTTGYVTIFTSALNAMVGRYITINLGKKDYKNANMYFSSVIVANLIISLALVIPSVFAILYLDRWLQIPMQYTTDVKILWMFIVIDFLLSLCTNCYGVATYASNRLDLAARRNTENTIIRAVSLILMFSIFAPRVWYVGFTKFICGFWVIVTNIYYTRTLVPQLRFNKLSIKFKAVADLVKVGIWNSVQQLSTILINGCDMLITNIYIDAASMTLMGFAKTVPNYLMSIIGIVSGSFGPEMTLLYSKGDMKAFEKYVKSAIKVCGFICSVPILGFITFGTKFFHLWLPTLTSGEVMTVQILSILILAQTIFDVYIYPLYTVNQITTRLRIPVLVSLGIGVANIIGSILLCVYTDLGVYAIQIVSSVLLTARVFFFAPIYASYTLNLKWWTFYGPLLRGALSSAITVVIFYGVLNVMTVNSWLMLVVAAIVCGVIGYTVNYYIVLNKAERIMAKEVIAKKLKLKKK</sequence>
<evidence type="ECO:0000256" key="2">
    <source>
        <dbReference type="ARBA" id="ARBA00022475"/>
    </source>
</evidence>
<comment type="subcellular location">
    <subcellularLocation>
        <location evidence="1">Cell membrane</location>
        <topology evidence="1">Multi-pass membrane protein</topology>
    </subcellularLocation>
</comment>
<protein>
    <submittedName>
        <fullName evidence="7">Membrane protein involved in the export of O-antigen and teichoic acid</fullName>
    </submittedName>
</protein>
<dbReference type="OrthoDB" id="3224024at2"/>
<dbReference type="InterPro" id="IPR050833">
    <property type="entry name" value="Poly_Biosynth_Transport"/>
</dbReference>
<dbReference type="CDD" id="cd12082">
    <property type="entry name" value="MATE_like"/>
    <property type="match status" value="1"/>
</dbReference>
<dbReference type="RefSeq" id="WP_074757230.1">
    <property type="nucleotide sequence ID" value="NZ_FOGJ01000019.1"/>
</dbReference>
<evidence type="ECO:0000313" key="7">
    <source>
        <dbReference type="EMBL" id="SES12381.1"/>
    </source>
</evidence>
<keyword evidence="2" id="KW-1003">Cell membrane</keyword>
<dbReference type="GO" id="GO:0005886">
    <property type="term" value="C:plasma membrane"/>
    <property type="evidence" value="ECO:0007669"/>
    <property type="project" value="UniProtKB-SubCell"/>
</dbReference>
<feature type="transmembrane region" description="Helical" evidence="6">
    <location>
        <begin position="442"/>
        <end position="463"/>
    </location>
</feature>
<feature type="transmembrane region" description="Helical" evidence="6">
    <location>
        <begin position="379"/>
        <end position="400"/>
    </location>
</feature>
<dbReference type="AlphaFoldDB" id="A0A1H9USR9"/>
<name>A0A1H9USR9_BUTFI</name>
<dbReference type="EMBL" id="FOGJ01000019">
    <property type="protein sequence ID" value="SES12381.1"/>
    <property type="molecule type" value="Genomic_DNA"/>
</dbReference>
<evidence type="ECO:0000256" key="3">
    <source>
        <dbReference type="ARBA" id="ARBA00022692"/>
    </source>
</evidence>
<dbReference type="Proteomes" id="UP000182584">
    <property type="component" value="Unassembled WGS sequence"/>
</dbReference>
<gene>
    <name evidence="7" type="ORF">SAMN04487884_11983</name>
</gene>
<feature type="transmembrane region" description="Helical" evidence="6">
    <location>
        <begin position="347"/>
        <end position="367"/>
    </location>
</feature>
<evidence type="ECO:0000313" key="8">
    <source>
        <dbReference type="Proteomes" id="UP000182584"/>
    </source>
</evidence>
<evidence type="ECO:0000256" key="1">
    <source>
        <dbReference type="ARBA" id="ARBA00004651"/>
    </source>
</evidence>
<feature type="transmembrane region" description="Helical" evidence="6">
    <location>
        <begin position="83"/>
        <end position="110"/>
    </location>
</feature>
<reference evidence="7 8" key="1">
    <citation type="submission" date="2016-10" db="EMBL/GenBank/DDBJ databases">
        <authorList>
            <person name="de Groot N.N."/>
        </authorList>
    </citation>
    <scope>NUCLEOTIDE SEQUENCE [LARGE SCALE GENOMIC DNA]</scope>
    <source>
        <strain evidence="7 8">AR40</strain>
    </source>
</reference>
<dbReference type="PANTHER" id="PTHR30250">
    <property type="entry name" value="PST FAMILY PREDICTED COLANIC ACID TRANSPORTER"/>
    <property type="match status" value="1"/>
</dbReference>
<feature type="transmembrane region" description="Helical" evidence="6">
    <location>
        <begin position="273"/>
        <end position="293"/>
    </location>
</feature>
<feature type="transmembrane region" description="Helical" evidence="6">
    <location>
        <begin position="52"/>
        <end position="71"/>
    </location>
</feature>
<evidence type="ECO:0000256" key="6">
    <source>
        <dbReference type="SAM" id="Phobius"/>
    </source>
</evidence>
<feature type="transmembrane region" description="Helical" evidence="6">
    <location>
        <begin position="314"/>
        <end position="335"/>
    </location>
</feature>
<organism evidence="7 8">
    <name type="scientific">Butyrivibrio fibrisolvens</name>
    <dbReference type="NCBI Taxonomy" id="831"/>
    <lineage>
        <taxon>Bacteria</taxon>
        <taxon>Bacillati</taxon>
        <taxon>Bacillota</taxon>
        <taxon>Clostridia</taxon>
        <taxon>Lachnospirales</taxon>
        <taxon>Lachnospiraceae</taxon>
        <taxon>Butyrivibrio</taxon>
    </lineage>
</organism>
<evidence type="ECO:0000256" key="5">
    <source>
        <dbReference type="ARBA" id="ARBA00023136"/>
    </source>
</evidence>
<feature type="transmembrane region" description="Helical" evidence="6">
    <location>
        <begin position="406"/>
        <end position="430"/>
    </location>
</feature>